<dbReference type="SUPFAM" id="SSF54373">
    <property type="entry name" value="FAD-linked reductases, C-terminal domain"/>
    <property type="match status" value="1"/>
</dbReference>
<keyword evidence="6" id="KW-0560">Oxidoreductase</keyword>
<evidence type="ECO:0000256" key="6">
    <source>
        <dbReference type="ARBA" id="ARBA00023002"/>
    </source>
</evidence>
<dbReference type="PANTHER" id="PTHR11552:SF201">
    <property type="entry name" value="GLUCOSE-METHANOL-CHOLINE OXIDOREDUCTASE N-TERMINAL DOMAIN-CONTAINING PROTEIN"/>
    <property type="match status" value="1"/>
</dbReference>
<keyword evidence="11" id="KW-1185">Reference proteome</keyword>
<dbReference type="GO" id="GO:0016614">
    <property type="term" value="F:oxidoreductase activity, acting on CH-OH group of donors"/>
    <property type="evidence" value="ECO:0007669"/>
    <property type="project" value="InterPro"/>
</dbReference>
<evidence type="ECO:0000256" key="1">
    <source>
        <dbReference type="ARBA" id="ARBA00001974"/>
    </source>
</evidence>
<evidence type="ECO:0000313" key="11">
    <source>
        <dbReference type="Proteomes" id="UP000294933"/>
    </source>
</evidence>
<dbReference type="PIRSF" id="PIRSF000137">
    <property type="entry name" value="Alcohol_oxidase"/>
    <property type="match status" value="1"/>
</dbReference>
<feature type="domain" description="Glucose-methanol-choline oxidoreductase N-terminal" evidence="9">
    <location>
        <begin position="283"/>
        <end position="297"/>
    </location>
</feature>
<evidence type="ECO:0000256" key="7">
    <source>
        <dbReference type="PIRSR" id="PIRSR000137-1"/>
    </source>
</evidence>
<dbReference type="Proteomes" id="UP000294933">
    <property type="component" value="Unassembled WGS sequence"/>
</dbReference>
<evidence type="ECO:0000256" key="3">
    <source>
        <dbReference type="ARBA" id="ARBA00022630"/>
    </source>
</evidence>
<sequence length="589" mass="64920">MTNTIEEVANQTFDYVIVGGGTAGLTLAARLTEDPTIKVVVIEAGPEHLNDPAILTPAPPGLTMNNPKYAWPFKTIPQSGLGDREMPMQRGRMLGGSSALNFLLWNKPPADDIYDWEKLGNPGWNWERFQKYAKRIEGFHPSSPKDQELCKQTTNIASHGLDGPVKTMFPRWVSHGEVPIQDSIHAAGIPFATDPFGGDPVGTYMGTGSVDHRNVARSYAAPAFYVPNKGRTNLTVLCGAIAHRIIFHSSVGGGEIEASGVEFEHDGLKHEVCARKEVLLCAGALKTPQILELSGIGNRNVLESLGIATKVDLPGVGTNMQEHLFCIVIFELDSNAKFETLDQLHDKAFAAKELQEYAHHKGMHTTVPTGLTFVPPHFVTRTPSEAAELIDAQRAKVEEKIRAGNLPPGLKEQWILQLERFERTKSGDCEIITFPGFFGVGEPGKKYLTFAGNLNSMLSRGSVHITSSDPNVEPEIDPRYFEEHFDLKLFAEIIKFIRRIPEHEPLKSLISKEVVPGPAVSNDEQIQDFVKKHCNTSWHTVSTAAMLPRDRNGVVDCNLRVYGTKNVRIADLSIVPLHVAAHTQSRVSR</sequence>
<comment type="cofactor">
    <cofactor evidence="1 8">
        <name>FAD</name>
        <dbReference type="ChEBI" id="CHEBI:57692"/>
    </cofactor>
</comment>
<dbReference type="AlphaFoldDB" id="A0A4Y7Q3G2"/>
<dbReference type="STRING" id="50990.A0A4Y7Q3G2"/>
<dbReference type="OrthoDB" id="269227at2759"/>
<keyword evidence="3" id="KW-0285">Flavoprotein</keyword>
<dbReference type="PROSITE" id="PS00624">
    <property type="entry name" value="GMC_OXRED_2"/>
    <property type="match status" value="1"/>
</dbReference>
<dbReference type="PANTHER" id="PTHR11552">
    <property type="entry name" value="GLUCOSE-METHANOL-CHOLINE GMC OXIDOREDUCTASE"/>
    <property type="match status" value="1"/>
</dbReference>
<dbReference type="VEuPathDB" id="FungiDB:BD410DRAFT_723820"/>
<dbReference type="SUPFAM" id="SSF51905">
    <property type="entry name" value="FAD/NAD(P)-binding domain"/>
    <property type="match status" value="1"/>
</dbReference>
<dbReference type="EMBL" id="ML170178">
    <property type="protein sequence ID" value="TDL21816.1"/>
    <property type="molecule type" value="Genomic_DNA"/>
</dbReference>
<dbReference type="InterPro" id="IPR012132">
    <property type="entry name" value="GMC_OxRdtase"/>
</dbReference>
<feature type="binding site" evidence="8">
    <location>
        <begin position="538"/>
        <end position="539"/>
    </location>
    <ligand>
        <name>FAD</name>
        <dbReference type="ChEBI" id="CHEBI:57692"/>
    </ligand>
</feature>
<dbReference type="Gene3D" id="3.50.50.60">
    <property type="entry name" value="FAD/NAD(P)-binding domain"/>
    <property type="match status" value="1"/>
</dbReference>
<dbReference type="Pfam" id="PF05199">
    <property type="entry name" value="GMC_oxred_C"/>
    <property type="match status" value="1"/>
</dbReference>
<organism evidence="10 11">
    <name type="scientific">Rickenella mellea</name>
    <dbReference type="NCBI Taxonomy" id="50990"/>
    <lineage>
        <taxon>Eukaryota</taxon>
        <taxon>Fungi</taxon>
        <taxon>Dikarya</taxon>
        <taxon>Basidiomycota</taxon>
        <taxon>Agaricomycotina</taxon>
        <taxon>Agaricomycetes</taxon>
        <taxon>Hymenochaetales</taxon>
        <taxon>Rickenellaceae</taxon>
        <taxon>Rickenella</taxon>
    </lineage>
</organism>
<evidence type="ECO:0000256" key="8">
    <source>
        <dbReference type="PIRSR" id="PIRSR000137-2"/>
    </source>
</evidence>
<name>A0A4Y7Q3G2_9AGAM</name>
<protein>
    <submittedName>
        <fullName evidence="10">GMC oxidoreductase</fullName>
    </submittedName>
</protein>
<comment type="similarity">
    <text evidence="2">Belongs to the GMC oxidoreductase family.</text>
</comment>
<dbReference type="Gene3D" id="3.30.560.10">
    <property type="entry name" value="Glucose Oxidase, domain 3"/>
    <property type="match status" value="1"/>
</dbReference>
<keyword evidence="4" id="KW-0732">Signal</keyword>
<evidence type="ECO:0000256" key="4">
    <source>
        <dbReference type="ARBA" id="ARBA00022729"/>
    </source>
</evidence>
<feature type="active site" description="Proton acceptor" evidence="7">
    <location>
        <position position="582"/>
    </location>
</feature>
<gene>
    <name evidence="10" type="ORF">BD410DRAFT_723820</name>
</gene>
<evidence type="ECO:0000313" key="10">
    <source>
        <dbReference type="EMBL" id="TDL21816.1"/>
    </source>
</evidence>
<dbReference type="Pfam" id="PF00732">
    <property type="entry name" value="GMC_oxred_N"/>
    <property type="match status" value="1"/>
</dbReference>
<evidence type="ECO:0000256" key="2">
    <source>
        <dbReference type="ARBA" id="ARBA00010790"/>
    </source>
</evidence>
<proteinExistence type="inferred from homology"/>
<keyword evidence="5 8" id="KW-0274">FAD</keyword>
<evidence type="ECO:0000259" key="9">
    <source>
        <dbReference type="PROSITE" id="PS00624"/>
    </source>
</evidence>
<dbReference type="GO" id="GO:0050660">
    <property type="term" value="F:flavin adenine dinucleotide binding"/>
    <property type="evidence" value="ECO:0007669"/>
    <property type="project" value="InterPro"/>
</dbReference>
<dbReference type="InterPro" id="IPR000172">
    <property type="entry name" value="GMC_OxRdtase_N"/>
</dbReference>
<accession>A0A4Y7Q3G2</accession>
<evidence type="ECO:0000256" key="5">
    <source>
        <dbReference type="ARBA" id="ARBA00022827"/>
    </source>
</evidence>
<reference evidence="10 11" key="1">
    <citation type="submission" date="2018-06" db="EMBL/GenBank/DDBJ databases">
        <title>A transcriptomic atlas of mushroom development highlights an independent origin of complex multicellularity.</title>
        <authorList>
            <consortium name="DOE Joint Genome Institute"/>
            <person name="Krizsan K."/>
            <person name="Almasi E."/>
            <person name="Merenyi Z."/>
            <person name="Sahu N."/>
            <person name="Viragh M."/>
            <person name="Koszo T."/>
            <person name="Mondo S."/>
            <person name="Kiss B."/>
            <person name="Balint B."/>
            <person name="Kues U."/>
            <person name="Barry K."/>
            <person name="Hegedus J.C."/>
            <person name="Henrissat B."/>
            <person name="Johnson J."/>
            <person name="Lipzen A."/>
            <person name="Ohm R."/>
            <person name="Nagy I."/>
            <person name="Pangilinan J."/>
            <person name="Yan J."/>
            <person name="Xiong Y."/>
            <person name="Grigoriev I.V."/>
            <person name="Hibbett D.S."/>
            <person name="Nagy L.G."/>
        </authorList>
    </citation>
    <scope>NUCLEOTIDE SEQUENCE [LARGE SCALE GENOMIC DNA]</scope>
    <source>
        <strain evidence="10 11">SZMC22713</strain>
    </source>
</reference>
<feature type="active site" description="Proton donor" evidence="7">
    <location>
        <position position="539"/>
    </location>
</feature>
<dbReference type="InterPro" id="IPR036188">
    <property type="entry name" value="FAD/NAD-bd_sf"/>
</dbReference>
<dbReference type="InterPro" id="IPR007867">
    <property type="entry name" value="GMC_OxRtase_C"/>
</dbReference>